<proteinExistence type="predicted"/>
<evidence type="ECO:0008006" key="3">
    <source>
        <dbReference type="Google" id="ProtNLM"/>
    </source>
</evidence>
<dbReference type="EMBL" id="CP095049">
    <property type="protein sequence ID" value="UOQ51352.1"/>
    <property type="molecule type" value="Genomic_DNA"/>
</dbReference>
<gene>
    <name evidence="1" type="ORF">MUN80_16480</name>
</gene>
<dbReference type="RefSeq" id="WP_244714562.1">
    <property type="nucleotide sequence ID" value="NZ_CP095049.1"/>
</dbReference>
<evidence type="ECO:0000313" key="2">
    <source>
        <dbReference type="Proteomes" id="UP000831785"/>
    </source>
</evidence>
<evidence type="ECO:0000313" key="1">
    <source>
        <dbReference type="EMBL" id="UOQ51352.1"/>
    </source>
</evidence>
<protein>
    <recommendedName>
        <fullName evidence="3">DUF481 domain-containing protein</fullName>
    </recommendedName>
</protein>
<keyword evidence="2" id="KW-1185">Reference proteome</keyword>
<accession>A0ABY4F3X1</accession>
<sequence length="228" mass="25916">MLDQQASPLLYRAKGAAFQLGYTRRGSNSRFSIELQPIFGQDLPKRYGVRLYSNGLGTYAIQSTYYDASLSLRYLRRLPTADPARFRLFAGLGVQNRLQISDAVANLYWGLNVAGLYAEGRAEYNPTPRQQITAELSVPGLAAVTRHTYANYPKSTDDGNLVAFFRQGTRWATVADLQQVQASLRYQYTLFGRFNVGARYRFQWLHFPAPRPIRTYDQSLIGQLGYQF</sequence>
<name>A0ABY4F3X1_9BACT</name>
<dbReference type="Proteomes" id="UP000831785">
    <property type="component" value="Chromosome"/>
</dbReference>
<organism evidence="1 2">
    <name type="scientific">Hymenobacter cellulosivorans</name>
    <dbReference type="NCBI Taxonomy" id="2932249"/>
    <lineage>
        <taxon>Bacteria</taxon>
        <taxon>Pseudomonadati</taxon>
        <taxon>Bacteroidota</taxon>
        <taxon>Cytophagia</taxon>
        <taxon>Cytophagales</taxon>
        <taxon>Hymenobacteraceae</taxon>
        <taxon>Hymenobacter</taxon>
    </lineage>
</organism>
<reference evidence="1 2" key="1">
    <citation type="submission" date="2022-04" db="EMBL/GenBank/DDBJ databases">
        <title>Hymenobacter sp. isolated from the air.</title>
        <authorList>
            <person name="Won M."/>
            <person name="Lee C.-M."/>
            <person name="Woen H.-Y."/>
            <person name="Kwon S.-W."/>
        </authorList>
    </citation>
    <scope>NUCLEOTIDE SEQUENCE [LARGE SCALE GENOMIC DNA]</scope>
    <source>
        <strain evidence="2">5116 S-27</strain>
    </source>
</reference>